<protein>
    <recommendedName>
        <fullName evidence="3">Translocation and assembly module subunit TamA</fullName>
    </recommendedName>
    <alternativeName>
        <fullName evidence="9">Autotransporter assembly factor TamA</fullName>
    </alternativeName>
</protein>
<evidence type="ECO:0000256" key="6">
    <source>
        <dbReference type="ARBA" id="ARBA00022729"/>
    </source>
</evidence>
<evidence type="ECO:0000256" key="9">
    <source>
        <dbReference type="ARBA" id="ARBA00033063"/>
    </source>
</evidence>
<sequence length="610" mass="69706">MVILLWHRRYLKILDEKVVVWLIKAIAKPDRTLDLWSFSAIFLCFIVSAPVLSASLQWRIEGIGGDLEENVSIYLDRLSAVDHSQLPRFKTRIIKEVKHSLQAMGYYSPVITIHPPDPNTDVCIITIASGKPTIIRNVNISLLGDATEDSAFSNLLLTFPLKKGTTLNHRAYEDTKNALHSLASAHGYFDAKMTEHKVSVYSDKEYADILITLDSGCRYRFGDVKYIKMTTRFKDIVQSLVTIKQGEPYDVVKIRKLNQNIALTGYFHQIAVQPERKDITNNEVPISIHAIPRLHHEIQVGAGYATDEGLRFSLHWDKPWVNNYGHSLKNEAYISEKKTKITSSYKIPDGNPLKKYYNLNFGYQQKTVEDTDSELTSAAIHHFNKNSFIIKEDWDNDIFFRVEHENYTQGTQSDDTVLLIPGISLMCHRVQGGDASDYHGNQHFVKVELSNKAWGSDVDFIKVWGRTKWLQTYFNKHRVIARAEQGAIFMINYVSEIPPSIRFFTGGDQTVRGFAYESISPKDKNGHLTGARYVTTASIEYAYSFIKKWWISTFVDGGTATNDYKDRWKIGAGFGIRWSTIFGQIKLDLACAISEENKPWRFHFTMGPML</sequence>
<evidence type="ECO:0000256" key="7">
    <source>
        <dbReference type="ARBA" id="ARBA00023136"/>
    </source>
</evidence>
<comment type="subunit">
    <text evidence="10">Interacts with TamB to form the translocation and assembly module (TAM).</text>
</comment>
<dbReference type="Gene3D" id="3.10.20.310">
    <property type="entry name" value="membrane protein fhac"/>
    <property type="match status" value="3"/>
</dbReference>
<keyword evidence="6" id="KW-0732">Signal</keyword>
<dbReference type="Pfam" id="PF07244">
    <property type="entry name" value="POTRA"/>
    <property type="match status" value="1"/>
</dbReference>
<evidence type="ECO:0000256" key="2">
    <source>
        <dbReference type="ARBA" id="ARBA00010248"/>
    </source>
</evidence>
<feature type="domain" description="POTRA" evidence="13">
    <location>
        <begin position="135"/>
        <end position="215"/>
    </location>
</feature>
<dbReference type="InterPro" id="IPR035243">
    <property type="entry name" value="TamA_POTRA_Dom_1"/>
</dbReference>
<evidence type="ECO:0000313" key="15">
    <source>
        <dbReference type="EMBL" id="MDP0588636.1"/>
    </source>
</evidence>
<dbReference type="PANTHER" id="PTHR12815">
    <property type="entry name" value="SORTING AND ASSEMBLY MACHINERY SAMM50 PROTEIN FAMILY MEMBER"/>
    <property type="match status" value="1"/>
</dbReference>
<evidence type="ECO:0000256" key="8">
    <source>
        <dbReference type="ARBA" id="ARBA00023237"/>
    </source>
</evidence>
<keyword evidence="16" id="KW-1185">Reference proteome</keyword>
<feature type="domain" description="Bacterial surface antigen (D15)" evidence="12">
    <location>
        <begin position="297"/>
        <end position="607"/>
    </location>
</feature>
<comment type="caution">
    <text evidence="15">The sequence shown here is derived from an EMBL/GenBank/DDBJ whole genome shotgun (WGS) entry which is preliminary data.</text>
</comment>
<name>A0AA90NXP8_9GAMM</name>
<comment type="subcellular location">
    <subcellularLocation>
        <location evidence="1">Cell outer membrane</location>
    </subcellularLocation>
</comment>
<dbReference type="AlphaFoldDB" id="A0AA90NXP8"/>
<keyword evidence="4" id="KW-1134">Transmembrane beta strand</keyword>
<dbReference type="GO" id="GO:0009279">
    <property type="term" value="C:cell outer membrane"/>
    <property type="evidence" value="ECO:0007669"/>
    <property type="project" value="UniProtKB-SubCell"/>
</dbReference>
<keyword evidence="8" id="KW-0998">Cell outer membrane</keyword>
<dbReference type="GO" id="GO:0097347">
    <property type="term" value="C:TAM protein secretion complex"/>
    <property type="evidence" value="ECO:0007669"/>
    <property type="project" value="TreeGrafter"/>
</dbReference>
<evidence type="ECO:0000259" key="13">
    <source>
        <dbReference type="Pfam" id="PF07244"/>
    </source>
</evidence>
<evidence type="ECO:0000256" key="4">
    <source>
        <dbReference type="ARBA" id="ARBA00022452"/>
    </source>
</evidence>
<dbReference type="Pfam" id="PF17243">
    <property type="entry name" value="POTRA_TamA_1"/>
    <property type="match status" value="1"/>
</dbReference>
<gene>
    <name evidence="15" type="ORF">QS748_05345</name>
</gene>
<evidence type="ECO:0000313" key="16">
    <source>
        <dbReference type="Proteomes" id="UP001178148"/>
    </source>
</evidence>
<organism evidence="15 16">
    <name type="scientific">Candidatus Endonucleibacter bathymodioli</name>
    <dbReference type="NCBI Taxonomy" id="539814"/>
    <lineage>
        <taxon>Bacteria</taxon>
        <taxon>Pseudomonadati</taxon>
        <taxon>Pseudomonadota</taxon>
        <taxon>Gammaproteobacteria</taxon>
        <taxon>Oceanospirillales</taxon>
        <taxon>Endozoicomonadaceae</taxon>
        <taxon>Candidatus Endonucleibacter</taxon>
    </lineage>
</organism>
<evidence type="ECO:0000259" key="12">
    <source>
        <dbReference type="Pfam" id="PF01103"/>
    </source>
</evidence>
<dbReference type="InterPro" id="IPR039910">
    <property type="entry name" value="D15-like"/>
</dbReference>
<evidence type="ECO:0000256" key="11">
    <source>
        <dbReference type="SAM" id="Phobius"/>
    </source>
</evidence>
<dbReference type="InterPro" id="IPR000184">
    <property type="entry name" value="Bac_surfAg_D15"/>
</dbReference>
<evidence type="ECO:0000259" key="14">
    <source>
        <dbReference type="Pfam" id="PF17243"/>
    </source>
</evidence>
<reference evidence="15 16" key="1">
    <citation type="journal article" date="2023" name="bioRxiv">
        <title>An intranuclear bacterial parasite of deep-sea mussels expresses apoptosis inhibitors acquired from its host.</title>
        <authorList>
            <person name="Gonzalez Porras M.A."/>
            <person name="Assie A."/>
            <person name="Tietjen M."/>
            <person name="Violette M."/>
            <person name="Kleiner M."/>
            <person name="Gruber-Vodicka H."/>
            <person name="Dubilier N."/>
            <person name="Leisch N."/>
        </authorList>
    </citation>
    <scope>NUCLEOTIDE SEQUENCE [LARGE SCALE GENOMIC DNA]</scope>
    <source>
        <strain evidence="15">IAP13</strain>
    </source>
</reference>
<evidence type="ECO:0000256" key="5">
    <source>
        <dbReference type="ARBA" id="ARBA00022692"/>
    </source>
</evidence>
<dbReference type="GO" id="GO:0009306">
    <property type="term" value="P:protein secretion"/>
    <property type="evidence" value="ECO:0007669"/>
    <property type="project" value="TreeGrafter"/>
</dbReference>
<evidence type="ECO:0000256" key="3">
    <source>
        <dbReference type="ARBA" id="ARBA00015419"/>
    </source>
</evidence>
<comment type="similarity">
    <text evidence="2">Belongs to the TamA family.</text>
</comment>
<accession>A0AA90NXP8</accession>
<dbReference type="Pfam" id="PF01103">
    <property type="entry name" value="Omp85"/>
    <property type="match status" value="1"/>
</dbReference>
<evidence type="ECO:0000256" key="1">
    <source>
        <dbReference type="ARBA" id="ARBA00004442"/>
    </source>
</evidence>
<keyword evidence="7 11" id="KW-0472">Membrane</keyword>
<evidence type="ECO:0000256" key="10">
    <source>
        <dbReference type="ARBA" id="ARBA00093548"/>
    </source>
</evidence>
<dbReference type="InterPro" id="IPR010827">
    <property type="entry name" value="BamA/TamA_POTRA"/>
</dbReference>
<dbReference type="Proteomes" id="UP001178148">
    <property type="component" value="Unassembled WGS sequence"/>
</dbReference>
<keyword evidence="5 11" id="KW-0812">Transmembrane</keyword>
<proteinExistence type="inferred from homology"/>
<feature type="domain" description="TamA POTRA" evidence="14">
    <location>
        <begin position="59"/>
        <end position="126"/>
    </location>
</feature>
<dbReference type="EMBL" id="JASXSV010000006">
    <property type="protein sequence ID" value="MDP0588636.1"/>
    <property type="molecule type" value="Genomic_DNA"/>
</dbReference>
<dbReference type="Gene3D" id="2.40.160.50">
    <property type="entry name" value="membrane protein fhac: a member of the omp85/tpsb transporter family"/>
    <property type="match status" value="1"/>
</dbReference>
<feature type="transmembrane region" description="Helical" evidence="11">
    <location>
        <begin position="33"/>
        <end position="52"/>
    </location>
</feature>
<keyword evidence="11" id="KW-1133">Transmembrane helix</keyword>
<dbReference type="PANTHER" id="PTHR12815:SF47">
    <property type="entry name" value="TRANSLOCATION AND ASSEMBLY MODULE SUBUNIT TAMA"/>
    <property type="match status" value="1"/>
</dbReference>